<accession>A0A5B8RIC2</accession>
<evidence type="ECO:0000259" key="1">
    <source>
        <dbReference type="Pfam" id="PF12680"/>
    </source>
</evidence>
<dbReference type="SUPFAM" id="SSF54427">
    <property type="entry name" value="NTF2-like"/>
    <property type="match status" value="1"/>
</dbReference>
<gene>
    <name evidence="2" type="ORF">KBTEX_02857</name>
</gene>
<evidence type="ECO:0000313" key="2">
    <source>
        <dbReference type="EMBL" id="QEA06517.1"/>
    </source>
</evidence>
<dbReference type="EMBL" id="MN079149">
    <property type="protein sequence ID" value="QEA06517.1"/>
    <property type="molecule type" value="Genomic_DNA"/>
</dbReference>
<protein>
    <recommendedName>
        <fullName evidence="1">SnoaL-like domain-containing protein</fullName>
    </recommendedName>
</protein>
<dbReference type="InterPro" id="IPR037401">
    <property type="entry name" value="SnoaL-like"/>
</dbReference>
<dbReference type="Pfam" id="PF12680">
    <property type="entry name" value="SnoaL_2"/>
    <property type="match status" value="1"/>
</dbReference>
<reference evidence="2" key="1">
    <citation type="submission" date="2019-06" db="EMBL/GenBank/DDBJ databases">
        <authorList>
            <person name="Murdoch R.W."/>
            <person name="Fathepure B."/>
        </authorList>
    </citation>
    <scope>NUCLEOTIDE SEQUENCE</scope>
</reference>
<name>A0A5B8RIC2_9ZZZZ</name>
<sequence>MNAPEYAAFFAALTPADLTRFESVFTDDARFVDPFNDVRGVAAVRGVFEHMFRVCEGARFEITEIVGDADVAYLRWRGHLVLNGGRALPPIDGVSRVRFAADGRVAEHVDYWDAAGQLYARLPVLGALMRWLRRRLSAPVTPP</sequence>
<dbReference type="Gene3D" id="3.10.450.50">
    <property type="match status" value="1"/>
</dbReference>
<dbReference type="AlphaFoldDB" id="A0A5B8RIC2"/>
<feature type="domain" description="SnoaL-like" evidence="1">
    <location>
        <begin position="7"/>
        <end position="108"/>
    </location>
</feature>
<proteinExistence type="predicted"/>
<dbReference type="InterPro" id="IPR032710">
    <property type="entry name" value="NTF2-like_dom_sf"/>
</dbReference>
<organism evidence="2">
    <name type="scientific">uncultured organism</name>
    <dbReference type="NCBI Taxonomy" id="155900"/>
    <lineage>
        <taxon>unclassified sequences</taxon>
        <taxon>environmental samples</taxon>
    </lineage>
</organism>